<dbReference type="PANTHER" id="PTHR42939">
    <property type="entry name" value="ABC TRANSPORTER ATP-BINDING PROTEIN ALBC-RELATED"/>
    <property type="match status" value="1"/>
</dbReference>
<dbReference type="GO" id="GO:0016887">
    <property type="term" value="F:ATP hydrolysis activity"/>
    <property type="evidence" value="ECO:0007669"/>
    <property type="project" value="InterPro"/>
</dbReference>
<dbReference type="PROSITE" id="PS50893">
    <property type="entry name" value="ABC_TRANSPORTER_2"/>
    <property type="match status" value="1"/>
</dbReference>
<dbReference type="PANTHER" id="PTHR42939:SF1">
    <property type="entry name" value="ABC TRANSPORTER ATP-BINDING PROTEIN ALBC-RELATED"/>
    <property type="match status" value="1"/>
</dbReference>
<dbReference type="SMART" id="SM00382">
    <property type="entry name" value="AAA"/>
    <property type="match status" value="1"/>
</dbReference>
<evidence type="ECO:0000313" key="6">
    <source>
        <dbReference type="Proteomes" id="UP000262195"/>
    </source>
</evidence>
<feature type="domain" description="ABC transporter" evidence="4">
    <location>
        <begin position="2"/>
        <end position="232"/>
    </location>
</feature>
<comment type="caution">
    <text evidence="5">The sequence shown here is derived from an EMBL/GenBank/DDBJ whole genome shotgun (WGS) entry which is preliminary data.</text>
</comment>
<accession>A0A3D4S3Y2</accession>
<dbReference type="InterPro" id="IPR017871">
    <property type="entry name" value="ABC_transporter-like_CS"/>
</dbReference>
<dbReference type="Proteomes" id="UP000262195">
    <property type="component" value="Unassembled WGS sequence"/>
</dbReference>
<dbReference type="SUPFAM" id="SSF52540">
    <property type="entry name" value="P-loop containing nucleoside triphosphate hydrolases"/>
    <property type="match status" value="1"/>
</dbReference>
<sequence>MIKITDLTKTYGSKTALNDVNLTIENGQIFGLLGHNGAGKSTTIKCLTSIIEPTSGSIAFDDQSLPEHRQEIKEKISYVPDTPDLFLQLSASEYWNLMASAYNVDPKHLTERLKELTDLFEMTQVSDETLSEFSHGMRQKVIIIGALLAEPEIWILDEPLQGLDPQAAFDLKELIKSYAQKGNTVIFSTHDLATAQQLCDQIAILKTGKLVYNGSVADLLANYPGDSLEQVYLQLVGRHTNDNELINELTAGDSAHD</sequence>
<dbReference type="InterPro" id="IPR003439">
    <property type="entry name" value="ABC_transporter-like_ATP-bd"/>
</dbReference>
<dbReference type="CDD" id="cd03230">
    <property type="entry name" value="ABC_DR_subfamily_A"/>
    <property type="match status" value="1"/>
</dbReference>
<name>A0A3D4S3Y2_9ENTE</name>
<keyword evidence="3 5" id="KW-0067">ATP-binding</keyword>
<dbReference type="InterPro" id="IPR027417">
    <property type="entry name" value="P-loop_NTPase"/>
</dbReference>
<evidence type="ECO:0000313" key="5">
    <source>
        <dbReference type="EMBL" id="HCS93288.1"/>
    </source>
</evidence>
<evidence type="ECO:0000256" key="3">
    <source>
        <dbReference type="ARBA" id="ARBA00022840"/>
    </source>
</evidence>
<protein>
    <submittedName>
        <fullName evidence="5">ABC transporter ATP-binding protein</fullName>
    </submittedName>
</protein>
<dbReference type="STRING" id="1121105.GCA_000421665_01969"/>
<organism evidence="5 6">
    <name type="scientific">Bavariicoccus seileri</name>
    <dbReference type="NCBI Taxonomy" id="549685"/>
    <lineage>
        <taxon>Bacteria</taxon>
        <taxon>Bacillati</taxon>
        <taxon>Bacillota</taxon>
        <taxon>Bacilli</taxon>
        <taxon>Lactobacillales</taxon>
        <taxon>Enterococcaceae</taxon>
        <taxon>Bavariicoccus</taxon>
    </lineage>
</organism>
<dbReference type="InterPro" id="IPR051782">
    <property type="entry name" value="ABC_Transporter_VariousFunc"/>
</dbReference>
<dbReference type="AlphaFoldDB" id="A0A3D4S3Y2"/>
<dbReference type="Pfam" id="PF00005">
    <property type="entry name" value="ABC_tran"/>
    <property type="match status" value="1"/>
</dbReference>
<dbReference type="GO" id="GO:0005524">
    <property type="term" value="F:ATP binding"/>
    <property type="evidence" value="ECO:0007669"/>
    <property type="project" value="UniProtKB-KW"/>
</dbReference>
<dbReference type="Gene3D" id="3.40.50.300">
    <property type="entry name" value="P-loop containing nucleotide triphosphate hydrolases"/>
    <property type="match status" value="1"/>
</dbReference>
<evidence type="ECO:0000259" key="4">
    <source>
        <dbReference type="PROSITE" id="PS50893"/>
    </source>
</evidence>
<dbReference type="EMBL" id="DQHO01000007">
    <property type="protein sequence ID" value="HCS93288.1"/>
    <property type="molecule type" value="Genomic_DNA"/>
</dbReference>
<evidence type="ECO:0000256" key="2">
    <source>
        <dbReference type="ARBA" id="ARBA00022741"/>
    </source>
</evidence>
<gene>
    <name evidence="5" type="ORF">DIW15_01090</name>
</gene>
<dbReference type="RefSeq" id="WP_022797215.1">
    <property type="nucleotide sequence ID" value="NZ_JBQDSL010000047.1"/>
</dbReference>
<keyword evidence="2" id="KW-0547">Nucleotide-binding</keyword>
<keyword evidence="1" id="KW-0813">Transport</keyword>
<proteinExistence type="predicted"/>
<dbReference type="InterPro" id="IPR003593">
    <property type="entry name" value="AAA+_ATPase"/>
</dbReference>
<dbReference type="PROSITE" id="PS00211">
    <property type="entry name" value="ABC_TRANSPORTER_1"/>
    <property type="match status" value="1"/>
</dbReference>
<reference evidence="5 6" key="1">
    <citation type="journal article" date="2018" name="Nat. Biotechnol.">
        <title>A standardized bacterial taxonomy based on genome phylogeny substantially revises the tree of life.</title>
        <authorList>
            <person name="Parks D.H."/>
            <person name="Chuvochina M."/>
            <person name="Waite D.W."/>
            <person name="Rinke C."/>
            <person name="Skarshewski A."/>
            <person name="Chaumeil P.A."/>
            <person name="Hugenholtz P."/>
        </authorList>
    </citation>
    <scope>NUCLEOTIDE SEQUENCE [LARGE SCALE GENOMIC DNA]</scope>
    <source>
        <strain evidence="5">UBA11306</strain>
    </source>
</reference>
<evidence type="ECO:0000256" key="1">
    <source>
        <dbReference type="ARBA" id="ARBA00022448"/>
    </source>
</evidence>